<evidence type="ECO:0000313" key="2">
    <source>
        <dbReference type="Proteomes" id="UP000050794"/>
    </source>
</evidence>
<reference evidence="3" key="1">
    <citation type="submission" date="2016-06" db="UniProtKB">
        <authorList>
            <consortium name="WormBaseParasite"/>
        </authorList>
    </citation>
    <scope>IDENTIFICATION</scope>
</reference>
<dbReference type="EMBL" id="UYWY01024323">
    <property type="protein sequence ID" value="VDM48637.1"/>
    <property type="molecule type" value="Genomic_DNA"/>
</dbReference>
<evidence type="ECO:0000313" key="3">
    <source>
        <dbReference type="WBParaSite" id="TCNE_0001731701-mRNA-1"/>
    </source>
</evidence>
<accession>A0A183V996</accession>
<name>A0A183V996_TOXCA</name>
<dbReference type="Proteomes" id="UP000050794">
    <property type="component" value="Unassembled WGS sequence"/>
</dbReference>
<proteinExistence type="predicted"/>
<sequence>MKTSLVKTVERLMRPQGHTSSSQSWMQQLTPVSPTTCCQKELPKCASPAPSKQWKSYSVTAPQYSPVAMPISEHSVTANLSATIRDGQSTT</sequence>
<dbReference type="AlphaFoldDB" id="A0A183V996"/>
<keyword evidence="2" id="KW-1185">Reference proteome</keyword>
<organism evidence="2 3">
    <name type="scientific">Toxocara canis</name>
    <name type="common">Canine roundworm</name>
    <dbReference type="NCBI Taxonomy" id="6265"/>
    <lineage>
        <taxon>Eukaryota</taxon>
        <taxon>Metazoa</taxon>
        <taxon>Ecdysozoa</taxon>
        <taxon>Nematoda</taxon>
        <taxon>Chromadorea</taxon>
        <taxon>Rhabditida</taxon>
        <taxon>Spirurina</taxon>
        <taxon>Ascaridomorpha</taxon>
        <taxon>Ascaridoidea</taxon>
        <taxon>Toxocaridae</taxon>
        <taxon>Toxocara</taxon>
    </lineage>
</organism>
<dbReference type="WBParaSite" id="TCNE_0001731701-mRNA-1">
    <property type="protein sequence ID" value="TCNE_0001731701-mRNA-1"/>
    <property type="gene ID" value="TCNE_0001731701"/>
</dbReference>
<protein>
    <submittedName>
        <fullName evidence="1 3">Uncharacterized protein</fullName>
    </submittedName>
</protein>
<evidence type="ECO:0000313" key="1">
    <source>
        <dbReference type="EMBL" id="VDM48637.1"/>
    </source>
</evidence>
<reference evidence="1 2" key="2">
    <citation type="submission" date="2018-11" db="EMBL/GenBank/DDBJ databases">
        <authorList>
            <consortium name="Pathogen Informatics"/>
        </authorList>
    </citation>
    <scope>NUCLEOTIDE SEQUENCE [LARGE SCALE GENOMIC DNA]</scope>
</reference>
<gene>
    <name evidence="1" type="ORF">TCNE_LOCUS17316</name>
</gene>